<sequence length="210" mass="22097">MKTDQLIAQLAQGAGPAPRESLTRLVPGMLAGLLVAAAVTVGLVGPLPAHEFATPLPWIKLGPAFLLLALAWAWVQRSARPASRVLPVRRRVLGCWALLIVLGLLSLTRLPEGARMKALMGATWYVCPCMLTMLSVPGLLLMLRAARGLPAGNARQTGAALGFLAGCISAIGYSLACPEASPAFVALWYSGGLVSTTVLGALLGPRWLRW</sequence>
<reference evidence="2 3" key="1">
    <citation type="submission" date="2024-05" db="EMBL/GenBank/DDBJ databases">
        <title>Roseateles sp. DJS-2-20 16S ribosomal RNA gene Genome sequencing and assembly.</title>
        <authorList>
            <person name="Woo H."/>
        </authorList>
    </citation>
    <scope>NUCLEOTIDE SEQUENCE [LARGE SCALE GENOMIC DNA]</scope>
    <source>
        <strain evidence="2 3">DJS-2-20</strain>
    </source>
</reference>
<protein>
    <submittedName>
        <fullName evidence="2">DUF1109 domain-containing protein</fullName>
    </submittedName>
</protein>
<dbReference type="Proteomes" id="UP001495147">
    <property type="component" value="Unassembled WGS sequence"/>
</dbReference>
<dbReference type="Pfam" id="PF06532">
    <property type="entry name" value="NrsF"/>
    <property type="match status" value="1"/>
</dbReference>
<organism evidence="2 3">
    <name type="scientific">Roseateles paludis</name>
    <dbReference type="NCBI Taxonomy" id="3145238"/>
    <lineage>
        <taxon>Bacteria</taxon>
        <taxon>Pseudomonadati</taxon>
        <taxon>Pseudomonadota</taxon>
        <taxon>Betaproteobacteria</taxon>
        <taxon>Burkholderiales</taxon>
        <taxon>Sphaerotilaceae</taxon>
        <taxon>Roseateles</taxon>
    </lineage>
</organism>
<evidence type="ECO:0000256" key="1">
    <source>
        <dbReference type="SAM" id="Phobius"/>
    </source>
</evidence>
<evidence type="ECO:0000313" key="3">
    <source>
        <dbReference type="Proteomes" id="UP001495147"/>
    </source>
</evidence>
<feature type="transmembrane region" description="Helical" evidence="1">
    <location>
        <begin position="25"/>
        <end position="45"/>
    </location>
</feature>
<accession>A0ABV0FWW8</accession>
<gene>
    <name evidence="2" type="ORF">ABDJ85_02965</name>
</gene>
<keyword evidence="1" id="KW-1133">Transmembrane helix</keyword>
<dbReference type="RefSeq" id="WP_347703241.1">
    <property type="nucleotide sequence ID" value="NZ_JBDPZD010000001.1"/>
</dbReference>
<feature type="transmembrane region" description="Helical" evidence="1">
    <location>
        <begin position="182"/>
        <end position="204"/>
    </location>
</feature>
<proteinExistence type="predicted"/>
<keyword evidence="1" id="KW-0812">Transmembrane</keyword>
<feature type="transmembrane region" description="Helical" evidence="1">
    <location>
        <begin position="122"/>
        <end position="146"/>
    </location>
</feature>
<evidence type="ECO:0000313" key="2">
    <source>
        <dbReference type="EMBL" id="MEO3690411.1"/>
    </source>
</evidence>
<feature type="transmembrane region" description="Helical" evidence="1">
    <location>
        <begin position="57"/>
        <end position="75"/>
    </location>
</feature>
<keyword evidence="1" id="KW-0472">Membrane</keyword>
<name>A0ABV0FWW8_9BURK</name>
<comment type="caution">
    <text evidence="2">The sequence shown here is derived from an EMBL/GenBank/DDBJ whole genome shotgun (WGS) entry which is preliminary data.</text>
</comment>
<dbReference type="InterPro" id="IPR009495">
    <property type="entry name" value="NrsF"/>
</dbReference>
<keyword evidence="3" id="KW-1185">Reference proteome</keyword>
<feature type="transmembrane region" description="Helical" evidence="1">
    <location>
        <begin position="158"/>
        <end position="176"/>
    </location>
</feature>
<dbReference type="EMBL" id="JBDPZD010000001">
    <property type="protein sequence ID" value="MEO3690411.1"/>
    <property type="molecule type" value="Genomic_DNA"/>
</dbReference>
<feature type="transmembrane region" description="Helical" evidence="1">
    <location>
        <begin position="91"/>
        <end position="110"/>
    </location>
</feature>